<dbReference type="InterPro" id="IPR011701">
    <property type="entry name" value="MFS"/>
</dbReference>
<evidence type="ECO:0000256" key="4">
    <source>
        <dbReference type="ARBA" id="ARBA00023136"/>
    </source>
</evidence>
<protein>
    <recommendedName>
        <fullName evidence="6">Major facilitator superfamily (MFS) profile domain-containing protein</fullName>
    </recommendedName>
</protein>
<comment type="caution">
    <text evidence="7">The sequence shown here is derived from an EMBL/GenBank/DDBJ whole genome shotgun (WGS) entry which is preliminary data.</text>
</comment>
<dbReference type="Gene3D" id="1.20.1250.20">
    <property type="entry name" value="MFS general substrate transporter like domains"/>
    <property type="match status" value="2"/>
</dbReference>
<evidence type="ECO:0000256" key="2">
    <source>
        <dbReference type="ARBA" id="ARBA00022692"/>
    </source>
</evidence>
<gene>
    <name evidence="7" type="ORF">JTE90_023398</name>
</gene>
<keyword evidence="8" id="KW-1185">Reference proteome</keyword>
<dbReference type="GO" id="GO:0022857">
    <property type="term" value="F:transmembrane transporter activity"/>
    <property type="evidence" value="ECO:0007669"/>
    <property type="project" value="InterPro"/>
</dbReference>
<dbReference type="AlphaFoldDB" id="A0AAV6UHL3"/>
<feature type="transmembrane region" description="Helical" evidence="5">
    <location>
        <begin position="492"/>
        <end position="513"/>
    </location>
</feature>
<proteinExistence type="predicted"/>
<keyword evidence="2 5" id="KW-0812">Transmembrane</keyword>
<evidence type="ECO:0000256" key="5">
    <source>
        <dbReference type="SAM" id="Phobius"/>
    </source>
</evidence>
<feature type="transmembrane region" description="Helical" evidence="5">
    <location>
        <begin position="464"/>
        <end position="480"/>
    </location>
</feature>
<evidence type="ECO:0000313" key="8">
    <source>
        <dbReference type="Proteomes" id="UP000827092"/>
    </source>
</evidence>
<name>A0AAV6UHL3_9ARAC</name>
<feature type="transmembrane region" description="Helical" evidence="5">
    <location>
        <begin position="54"/>
        <end position="72"/>
    </location>
</feature>
<dbReference type="PANTHER" id="PTHR11662:SF399">
    <property type="entry name" value="FI19708P1-RELATED"/>
    <property type="match status" value="1"/>
</dbReference>
<dbReference type="PANTHER" id="PTHR11662">
    <property type="entry name" value="SOLUTE CARRIER FAMILY 17"/>
    <property type="match status" value="1"/>
</dbReference>
<comment type="subcellular location">
    <subcellularLocation>
        <location evidence="1">Membrane</location>
        <topology evidence="1">Multi-pass membrane protein</topology>
    </subcellularLocation>
</comment>
<dbReference type="InterPro" id="IPR036259">
    <property type="entry name" value="MFS_trans_sf"/>
</dbReference>
<dbReference type="GO" id="GO:0016020">
    <property type="term" value="C:membrane"/>
    <property type="evidence" value="ECO:0007669"/>
    <property type="project" value="UniProtKB-SubCell"/>
</dbReference>
<accession>A0AAV6UHL3</accession>
<sequence>MNYEENFKSVYVLNVPFSKTNSFTNDFKDFSVINISTQTSVKKQRKARTIGSKLPSRYICVLLGFMSFFLLTTQRLNLGMGIVAMVNRTALLGLRSLEHDNSTHIECPHLYLDTATEEVRPRMTSYSLSEQSRLLLSVQLNNVELHFECPHPYSDTATEEERLRMNEGHLLWSTETQNHIMGVSFFGTVLTQIPSGRMAEVIGAKQVLMGSLVLASLCNMVSPLVSEWGALAFMGVQFVKGLAQGMVHPAVCCLMSKWFPTPEKGFLSSLAFSGYPLGAVVGGLATGTMCDSHFFGGWPMGFYVFGFLGLVVAILVQNFSFNCPDDDHGISEAEYKYIVSNIESRSDNSQPKTPWCSMASSPATWALLVGMFGQYWIAFYFMSVHPTYLGSVLHFTNTENGYLNSLPYIGQMLVTSASSYVSDVLVNKGVASTDVLRKVCNSLSCLGFSISFLLLVYAGCDKTLNILLFVIAMSAAGFGYPGSNTVAMDMTINFAGTLIGIASTFASCSGFIIPLVVGSLTSEKQSLAQWAKVFYISSGISLVSGVVFTVFGSAKLQDWDNIILNQKNPEGLDNKCFEKAEEDSNIEKKTLDCLSHNWTIIERL</sequence>
<dbReference type="InterPro" id="IPR050382">
    <property type="entry name" value="MFS_Na/Anion_cotransporter"/>
</dbReference>
<dbReference type="PROSITE" id="PS50850">
    <property type="entry name" value="MFS"/>
    <property type="match status" value="1"/>
</dbReference>
<feature type="transmembrane region" description="Helical" evidence="5">
    <location>
        <begin position="297"/>
        <end position="316"/>
    </location>
</feature>
<dbReference type="SUPFAM" id="SSF103473">
    <property type="entry name" value="MFS general substrate transporter"/>
    <property type="match status" value="1"/>
</dbReference>
<dbReference type="Pfam" id="PF07690">
    <property type="entry name" value="MFS_1"/>
    <property type="match status" value="1"/>
</dbReference>
<keyword evidence="3 5" id="KW-1133">Transmembrane helix</keyword>
<feature type="transmembrane region" description="Helical" evidence="5">
    <location>
        <begin position="365"/>
        <end position="388"/>
    </location>
</feature>
<evidence type="ECO:0000256" key="3">
    <source>
        <dbReference type="ARBA" id="ARBA00022989"/>
    </source>
</evidence>
<feature type="transmembrane region" description="Helical" evidence="5">
    <location>
        <begin position="533"/>
        <end position="554"/>
    </location>
</feature>
<evidence type="ECO:0000256" key="1">
    <source>
        <dbReference type="ARBA" id="ARBA00004141"/>
    </source>
</evidence>
<dbReference type="FunFam" id="1.20.1250.20:FF:000532">
    <property type="entry name" value="SLC (SoLute Carrier) homolog"/>
    <property type="match status" value="1"/>
</dbReference>
<evidence type="ECO:0000313" key="7">
    <source>
        <dbReference type="EMBL" id="KAG8182761.1"/>
    </source>
</evidence>
<feature type="transmembrane region" description="Helical" evidence="5">
    <location>
        <begin position="266"/>
        <end position="285"/>
    </location>
</feature>
<keyword evidence="4 5" id="KW-0472">Membrane</keyword>
<feature type="domain" description="Major facilitator superfamily (MFS) profile" evidence="6">
    <location>
        <begin position="134"/>
        <end position="556"/>
    </location>
</feature>
<reference evidence="7 8" key="1">
    <citation type="journal article" date="2022" name="Nat. Ecol. Evol.">
        <title>A masculinizing supergene underlies an exaggerated male reproductive morph in a spider.</title>
        <authorList>
            <person name="Hendrickx F."/>
            <person name="De Corte Z."/>
            <person name="Sonet G."/>
            <person name="Van Belleghem S.M."/>
            <person name="Kostlbacher S."/>
            <person name="Vangestel C."/>
        </authorList>
    </citation>
    <scope>NUCLEOTIDE SEQUENCE [LARGE SCALE GENOMIC DNA]</scope>
    <source>
        <strain evidence="7">W744_W776</strain>
    </source>
</reference>
<dbReference type="InterPro" id="IPR020846">
    <property type="entry name" value="MFS_dom"/>
</dbReference>
<dbReference type="EMBL" id="JAFNEN010000449">
    <property type="protein sequence ID" value="KAG8182761.1"/>
    <property type="molecule type" value="Genomic_DNA"/>
</dbReference>
<evidence type="ECO:0000259" key="6">
    <source>
        <dbReference type="PROSITE" id="PS50850"/>
    </source>
</evidence>
<dbReference type="GO" id="GO:0006820">
    <property type="term" value="P:monoatomic anion transport"/>
    <property type="evidence" value="ECO:0007669"/>
    <property type="project" value="TreeGrafter"/>
</dbReference>
<organism evidence="7 8">
    <name type="scientific">Oedothorax gibbosus</name>
    <dbReference type="NCBI Taxonomy" id="931172"/>
    <lineage>
        <taxon>Eukaryota</taxon>
        <taxon>Metazoa</taxon>
        <taxon>Ecdysozoa</taxon>
        <taxon>Arthropoda</taxon>
        <taxon>Chelicerata</taxon>
        <taxon>Arachnida</taxon>
        <taxon>Araneae</taxon>
        <taxon>Araneomorphae</taxon>
        <taxon>Entelegynae</taxon>
        <taxon>Araneoidea</taxon>
        <taxon>Linyphiidae</taxon>
        <taxon>Erigoninae</taxon>
        <taxon>Oedothorax</taxon>
    </lineage>
</organism>
<dbReference type="Proteomes" id="UP000827092">
    <property type="component" value="Unassembled WGS sequence"/>
</dbReference>